<evidence type="ECO:0000313" key="3">
    <source>
        <dbReference type="Proteomes" id="UP000694408"/>
    </source>
</evidence>
<reference evidence="2" key="2">
    <citation type="submission" date="2025-09" db="UniProtKB">
        <authorList>
            <consortium name="Ensembl"/>
        </authorList>
    </citation>
    <scope>IDENTIFICATION</scope>
</reference>
<evidence type="ECO:0000313" key="2">
    <source>
        <dbReference type="Ensembl" id="ENSJHYP00000004554.1"/>
    </source>
</evidence>
<dbReference type="Ensembl" id="ENSJHYT00000005609.1">
    <property type="protein sequence ID" value="ENSJHYP00000004554.1"/>
    <property type="gene ID" value="ENSJHYG00000003752.1"/>
</dbReference>
<proteinExistence type="predicted"/>
<organism evidence="2 3">
    <name type="scientific">Junco hyemalis</name>
    <name type="common">Dark-eyed junco</name>
    <dbReference type="NCBI Taxonomy" id="40217"/>
    <lineage>
        <taxon>Eukaryota</taxon>
        <taxon>Metazoa</taxon>
        <taxon>Chordata</taxon>
        <taxon>Craniata</taxon>
        <taxon>Vertebrata</taxon>
        <taxon>Euteleostomi</taxon>
        <taxon>Archelosauria</taxon>
        <taxon>Archosauria</taxon>
        <taxon>Dinosauria</taxon>
        <taxon>Saurischia</taxon>
        <taxon>Theropoda</taxon>
        <taxon>Coelurosauria</taxon>
        <taxon>Aves</taxon>
        <taxon>Neognathae</taxon>
        <taxon>Neoaves</taxon>
        <taxon>Telluraves</taxon>
        <taxon>Australaves</taxon>
        <taxon>Passeriformes</taxon>
        <taxon>Passerellidae</taxon>
        <taxon>Junco</taxon>
    </lineage>
</organism>
<name>A0A8C5INA0_JUNHY</name>
<dbReference type="Proteomes" id="UP000694408">
    <property type="component" value="Unplaced"/>
</dbReference>
<keyword evidence="3" id="KW-1185">Reference proteome</keyword>
<sequence length="77" mass="8720">MDVKSKTILELTFLVTTVRINILWYKGLTKDVCPDSLRLVFKLGVLMLKLAKQHATRAWSITVCVLFIVSTLLSLVL</sequence>
<evidence type="ECO:0000256" key="1">
    <source>
        <dbReference type="SAM" id="Phobius"/>
    </source>
</evidence>
<keyword evidence="1" id="KW-1133">Transmembrane helix</keyword>
<dbReference type="AlphaFoldDB" id="A0A8C5INA0"/>
<keyword evidence="1" id="KW-0472">Membrane</keyword>
<feature type="transmembrane region" description="Helical" evidence="1">
    <location>
        <begin position="58"/>
        <end position="76"/>
    </location>
</feature>
<keyword evidence="1" id="KW-0812">Transmembrane</keyword>
<reference evidence="2" key="1">
    <citation type="submission" date="2025-08" db="UniProtKB">
        <authorList>
            <consortium name="Ensembl"/>
        </authorList>
    </citation>
    <scope>IDENTIFICATION</scope>
</reference>
<accession>A0A8C5INA0</accession>
<protein>
    <submittedName>
        <fullName evidence="2">Uncharacterized protein</fullName>
    </submittedName>
</protein>